<evidence type="ECO:0000256" key="2">
    <source>
        <dbReference type="SAM" id="SignalP"/>
    </source>
</evidence>
<feature type="compositionally biased region" description="Low complexity" evidence="1">
    <location>
        <begin position="53"/>
        <end position="75"/>
    </location>
</feature>
<dbReference type="RefSeq" id="WP_181233483.1">
    <property type="nucleotide sequence ID" value="NZ_PVNL01000041.1"/>
</dbReference>
<feature type="signal peptide" evidence="2">
    <location>
        <begin position="1"/>
        <end position="27"/>
    </location>
</feature>
<feature type="compositionally biased region" description="Low complexity" evidence="1">
    <location>
        <begin position="31"/>
        <end position="40"/>
    </location>
</feature>
<organism evidence="3 4">
    <name type="scientific">Enhygromyxa salina</name>
    <dbReference type="NCBI Taxonomy" id="215803"/>
    <lineage>
        <taxon>Bacteria</taxon>
        <taxon>Pseudomonadati</taxon>
        <taxon>Myxococcota</taxon>
        <taxon>Polyangia</taxon>
        <taxon>Nannocystales</taxon>
        <taxon>Nannocystaceae</taxon>
        <taxon>Enhygromyxa</taxon>
    </lineage>
</organism>
<evidence type="ECO:0000313" key="3">
    <source>
        <dbReference type="EMBL" id="PRQ08428.1"/>
    </source>
</evidence>
<evidence type="ECO:0000256" key="1">
    <source>
        <dbReference type="SAM" id="MobiDB-lite"/>
    </source>
</evidence>
<comment type="caution">
    <text evidence="3">The sequence shown here is derived from an EMBL/GenBank/DDBJ whole genome shotgun (WGS) entry which is preliminary data.</text>
</comment>
<protein>
    <recommendedName>
        <fullName evidence="5">Endo-1,4-beta-xylanase A</fullName>
    </recommendedName>
</protein>
<dbReference type="AlphaFoldDB" id="A0A2S9YTL3"/>
<feature type="region of interest" description="Disordered" evidence="1">
    <location>
        <begin position="31"/>
        <end position="86"/>
    </location>
</feature>
<gene>
    <name evidence="3" type="ORF">ENSA7_17130</name>
</gene>
<feature type="chain" id="PRO_5015710755" description="Endo-1,4-beta-xylanase A" evidence="2">
    <location>
        <begin position="28"/>
        <end position="281"/>
    </location>
</feature>
<sequence>MNNKLLSPQIFTLVACLGLALAPLGCAKDVPADDMGSDTSGDGDGDPGDGDGDPTTGDGDGDPTTGDGDGDPTTGDGDGDPMGDAPNGAPCTSNGECLSGNCYVIPLLGGQCGECDNVDLDADCPDGGCTIPNPFENNGSTCNMGEAGGGCQTDEVCQDGLTCGTVLDLLGLIKISTCGECASDADCTDQICAPVVIVENFDGQNTCIDVGSLAQDSFCDLEGNGDEACENVCSTVDIMGLAEVGACGQCNEDADCDGGGTCQGGEFDINSGMLFGSTCVM</sequence>
<reference evidence="3 4" key="1">
    <citation type="submission" date="2018-03" db="EMBL/GenBank/DDBJ databases">
        <title>Draft Genome Sequences of the Obligatory Marine Myxobacteria Enhygromyxa salina SWB007.</title>
        <authorList>
            <person name="Poehlein A."/>
            <person name="Moghaddam J.A."/>
            <person name="Harms H."/>
            <person name="Alanjari M."/>
            <person name="Koenig G.M."/>
            <person name="Daniel R."/>
            <person name="Schaeberle T.F."/>
        </authorList>
    </citation>
    <scope>NUCLEOTIDE SEQUENCE [LARGE SCALE GENOMIC DNA]</scope>
    <source>
        <strain evidence="3 4">SWB007</strain>
    </source>
</reference>
<dbReference type="PROSITE" id="PS51257">
    <property type="entry name" value="PROKAR_LIPOPROTEIN"/>
    <property type="match status" value="1"/>
</dbReference>
<keyword evidence="2" id="KW-0732">Signal</keyword>
<dbReference type="EMBL" id="PVNL01000041">
    <property type="protein sequence ID" value="PRQ08428.1"/>
    <property type="molecule type" value="Genomic_DNA"/>
</dbReference>
<dbReference type="Proteomes" id="UP000238823">
    <property type="component" value="Unassembled WGS sequence"/>
</dbReference>
<evidence type="ECO:0008006" key="5">
    <source>
        <dbReference type="Google" id="ProtNLM"/>
    </source>
</evidence>
<feature type="compositionally biased region" description="Acidic residues" evidence="1">
    <location>
        <begin position="41"/>
        <end position="52"/>
    </location>
</feature>
<name>A0A2S9YTL3_9BACT</name>
<accession>A0A2S9YTL3</accession>
<evidence type="ECO:0000313" key="4">
    <source>
        <dbReference type="Proteomes" id="UP000238823"/>
    </source>
</evidence>
<proteinExistence type="predicted"/>